<dbReference type="PANTHER" id="PTHR32009">
    <property type="entry name" value="TMV RESISTANCE PROTEIN N-LIKE"/>
    <property type="match status" value="1"/>
</dbReference>
<reference evidence="6" key="1">
    <citation type="submission" date="2019-09" db="EMBL/GenBank/DDBJ databases">
        <authorList>
            <person name="Zhang L."/>
        </authorList>
    </citation>
    <scope>NUCLEOTIDE SEQUENCE</scope>
</reference>
<dbReference type="PANTHER" id="PTHR32009:SF39">
    <property type="entry name" value="TIR DOMAIN-CONTAINING PROTEIN"/>
    <property type="match status" value="1"/>
</dbReference>
<keyword evidence="2" id="KW-0378">Hydrolase</keyword>
<evidence type="ECO:0000256" key="2">
    <source>
        <dbReference type="ARBA" id="ARBA00022801"/>
    </source>
</evidence>
<accession>A0A5K0XZ54</accession>
<evidence type="ECO:0000256" key="4">
    <source>
        <dbReference type="ARBA" id="ARBA00047304"/>
    </source>
</evidence>
<dbReference type="SUPFAM" id="SSF52200">
    <property type="entry name" value="Toll/Interleukin receptor TIR domain"/>
    <property type="match status" value="1"/>
</dbReference>
<feature type="domain" description="TIR" evidence="5">
    <location>
        <begin position="73"/>
        <end position="127"/>
    </location>
</feature>
<dbReference type="PROSITE" id="PS50104">
    <property type="entry name" value="TIR"/>
    <property type="match status" value="1"/>
</dbReference>
<proteinExistence type="predicted"/>
<dbReference type="Gene3D" id="3.40.50.10140">
    <property type="entry name" value="Toll/interleukin-1 receptor homology (TIR) domain"/>
    <property type="match status" value="1"/>
</dbReference>
<dbReference type="InterPro" id="IPR035897">
    <property type="entry name" value="Toll_tir_struct_dom_sf"/>
</dbReference>
<dbReference type="GO" id="GO:0061809">
    <property type="term" value="F:NAD+ nucleosidase activity, cyclic ADP-ribose generating"/>
    <property type="evidence" value="ECO:0007669"/>
    <property type="project" value="UniProtKB-EC"/>
</dbReference>
<name>A0A5K0XZ54_9MAGN</name>
<comment type="catalytic activity">
    <reaction evidence="4">
        <text>NAD(+) + H2O = ADP-D-ribose + nicotinamide + H(+)</text>
        <dbReference type="Rhea" id="RHEA:16301"/>
        <dbReference type="ChEBI" id="CHEBI:15377"/>
        <dbReference type="ChEBI" id="CHEBI:15378"/>
        <dbReference type="ChEBI" id="CHEBI:17154"/>
        <dbReference type="ChEBI" id="CHEBI:57540"/>
        <dbReference type="ChEBI" id="CHEBI:57967"/>
        <dbReference type="EC" id="3.2.2.6"/>
    </reaction>
    <physiologicalReaction direction="left-to-right" evidence="4">
        <dbReference type="Rhea" id="RHEA:16302"/>
    </physiologicalReaction>
</comment>
<sequence>MEMMLGGCPNLLAAFAFLFMVLITSLAYIGRKINRKQGLPSDWGGGKKEVLEERKPVGDEKGLFMATQEQRSFNFDVFISFRGEDTRKGFTSHLYKELDGHGIATFIDSGCLEKGQSISDLFGCIDA</sequence>
<dbReference type="AlphaFoldDB" id="A0A5K0XZ54"/>
<gene>
    <name evidence="6" type="ORF">NYM_LOCUS7155</name>
</gene>
<dbReference type="InterPro" id="IPR000157">
    <property type="entry name" value="TIR_dom"/>
</dbReference>
<dbReference type="Gramene" id="NC11G0241150.1">
    <property type="protein sequence ID" value="NC11G0241150.1:cds"/>
    <property type="gene ID" value="NC11G0241150"/>
</dbReference>
<protein>
    <recommendedName>
        <fullName evidence="1">ADP-ribosyl cyclase/cyclic ADP-ribose hydrolase</fullName>
        <ecNumber evidence="1">3.2.2.6</ecNumber>
    </recommendedName>
</protein>
<evidence type="ECO:0000313" key="6">
    <source>
        <dbReference type="EMBL" id="VVV71031.1"/>
    </source>
</evidence>
<keyword evidence="3" id="KW-0520">NAD</keyword>
<dbReference type="Pfam" id="PF01582">
    <property type="entry name" value="TIR"/>
    <property type="match status" value="1"/>
</dbReference>
<evidence type="ECO:0000256" key="1">
    <source>
        <dbReference type="ARBA" id="ARBA00011982"/>
    </source>
</evidence>
<evidence type="ECO:0000259" key="5">
    <source>
        <dbReference type="PROSITE" id="PS50104"/>
    </source>
</evidence>
<dbReference type="GO" id="GO:0007165">
    <property type="term" value="P:signal transduction"/>
    <property type="evidence" value="ECO:0007669"/>
    <property type="project" value="InterPro"/>
</dbReference>
<organism evidence="6">
    <name type="scientific">Nymphaea colorata</name>
    <name type="common">pocket water lily</name>
    <dbReference type="NCBI Taxonomy" id="210225"/>
    <lineage>
        <taxon>Eukaryota</taxon>
        <taxon>Viridiplantae</taxon>
        <taxon>Streptophyta</taxon>
        <taxon>Embryophyta</taxon>
        <taxon>Tracheophyta</taxon>
        <taxon>Spermatophyta</taxon>
        <taxon>Magnoliopsida</taxon>
        <taxon>Nymphaeales</taxon>
        <taxon>Nymphaeaceae</taxon>
        <taxon>Nymphaea</taxon>
    </lineage>
</organism>
<dbReference type="EC" id="3.2.2.6" evidence="1"/>
<evidence type="ECO:0000256" key="3">
    <source>
        <dbReference type="ARBA" id="ARBA00023027"/>
    </source>
</evidence>
<dbReference type="EMBL" id="LR721776">
    <property type="protein sequence ID" value="VVV71031.1"/>
    <property type="molecule type" value="Genomic_DNA"/>
</dbReference>